<name>A0ACB6Q7D6_9PLEO</name>
<evidence type="ECO:0000313" key="1">
    <source>
        <dbReference type="EMBL" id="KAF2462518.1"/>
    </source>
</evidence>
<protein>
    <submittedName>
        <fullName evidence="1">Uncharacterized protein</fullName>
    </submittedName>
</protein>
<keyword evidence="2" id="KW-1185">Reference proteome</keyword>
<dbReference type="EMBL" id="MU003588">
    <property type="protein sequence ID" value="KAF2462518.1"/>
    <property type="molecule type" value="Genomic_DNA"/>
</dbReference>
<reference evidence="1" key="1">
    <citation type="journal article" date="2020" name="Stud. Mycol.">
        <title>101 Dothideomycetes genomes: a test case for predicting lifestyles and emergence of pathogens.</title>
        <authorList>
            <person name="Haridas S."/>
            <person name="Albert R."/>
            <person name="Binder M."/>
            <person name="Bloem J."/>
            <person name="Labutti K."/>
            <person name="Salamov A."/>
            <person name="Andreopoulos B."/>
            <person name="Baker S."/>
            <person name="Barry K."/>
            <person name="Bills G."/>
            <person name="Bluhm B."/>
            <person name="Cannon C."/>
            <person name="Castanera R."/>
            <person name="Culley D."/>
            <person name="Daum C."/>
            <person name="Ezra D."/>
            <person name="Gonzalez J."/>
            <person name="Henrissat B."/>
            <person name="Kuo A."/>
            <person name="Liang C."/>
            <person name="Lipzen A."/>
            <person name="Lutzoni F."/>
            <person name="Magnuson J."/>
            <person name="Mondo S."/>
            <person name="Nolan M."/>
            <person name="Ohm R."/>
            <person name="Pangilinan J."/>
            <person name="Park H.-J."/>
            <person name="Ramirez L."/>
            <person name="Alfaro M."/>
            <person name="Sun H."/>
            <person name="Tritt A."/>
            <person name="Yoshinaga Y."/>
            <person name="Zwiers L.-H."/>
            <person name="Turgeon B."/>
            <person name="Goodwin S."/>
            <person name="Spatafora J."/>
            <person name="Crous P."/>
            <person name="Grigoriev I."/>
        </authorList>
    </citation>
    <scope>NUCLEOTIDE SEQUENCE</scope>
    <source>
        <strain evidence="1">ATCC 200398</strain>
    </source>
</reference>
<dbReference type="Proteomes" id="UP000799755">
    <property type="component" value="Unassembled WGS sequence"/>
</dbReference>
<feature type="non-terminal residue" evidence="1">
    <location>
        <position position="1"/>
    </location>
</feature>
<sequence>QLRRAKHYLYMLTSVAYCIHVLGVKKLLLLAKRSKQTNKDYKCFLAKRVKYLANSLYSLIS</sequence>
<gene>
    <name evidence="1" type="ORF">BDR25DRAFT_249025</name>
</gene>
<organism evidence="1 2">
    <name type="scientific">Lindgomyces ingoldianus</name>
    <dbReference type="NCBI Taxonomy" id="673940"/>
    <lineage>
        <taxon>Eukaryota</taxon>
        <taxon>Fungi</taxon>
        <taxon>Dikarya</taxon>
        <taxon>Ascomycota</taxon>
        <taxon>Pezizomycotina</taxon>
        <taxon>Dothideomycetes</taxon>
        <taxon>Pleosporomycetidae</taxon>
        <taxon>Pleosporales</taxon>
        <taxon>Lindgomycetaceae</taxon>
        <taxon>Lindgomyces</taxon>
    </lineage>
</organism>
<comment type="caution">
    <text evidence="1">The sequence shown here is derived from an EMBL/GenBank/DDBJ whole genome shotgun (WGS) entry which is preliminary data.</text>
</comment>
<accession>A0ACB6Q7D6</accession>
<proteinExistence type="predicted"/>
<evidence type="ECO:0000313" key="2">
    <source>
        <dbReference type="Proteomes" id="UP000799755"/>
    </source>
</evidence>